<organism evidence="1 2">
    <name type="scientific">Gemmata obscuriglobus</name>
    <dbReference type="NCBI Taxonomy" id="114"/>
    <lineage>
        <taxon>Bacteria</taxon>
        <taxon>Pseudomonadati</taxon>
        <taxon>Planctomycetota</taxon>
        <taxon>Planctomycetia</taxon>
        <taxon>Gemmatales</taxon>
        <taxon>Gemmataceae</taxon>
        <taxon>Gemmata</taxon>
    </lineage>
</organism>
<reference evidence="1 2" key="1">
    <citation type="submission" date="2018-01" db="EMBL/GenBank/DDBJ databases">
        <title>G. obscuriglobus.</title>
        <authorList>
            <person name="Franke J."/>
            <person name="Blomberg W."/>
            <person name="Selmecki A."/>
        </authorList>
    </citation>
    <scope>NUCLEOTIDE SEQUENCE [LARGE SCALE GENOMIC DNA]</scope>
    <source>
        <strain evidence="1 2">DSM 5831</strain>
    </source>
</reference>
<evidence type="ECO:0000313" key="1">
    <source>
        <dbReference type="EMBL" id="AWM39696.1"/>
    </source>
</evidence>
<dbReference type="AlphaFoldDB" id="A0A2Z3H805"/>
<dbReference type="EMBL" id="CP025958">
    <property type="protein sequence ID" value="AWM39696.1"/>
    <property type="molecule type" value="Genomic_DNA"/>
</dbReference>
<evidence type="ECO:0000313" key="2">
    <source>
        <dbReference type="Proteomes" id="UP000245802"/>
    </source>
</evidence>
<dbReference type="KEGG" id="gog:C1280_23645"/>
<sequence length="144" mass="15489">MPFALEQRMLRYTPRWMTVLLVSSILAVTGCGGGESKPTGMIGPSPDQGLENLKVLLEQYQQDKGRPPAKMDEIMYLEPSYPAGVRGLVTETYVLIWGAKLQPGSTGVVAHEKAAAEKGGVVLLQDGTVKQMTAAEFKAAPKAK</sequence>
<protein>
    <submittedName>
        <fullName evidence="1">Uncharacterized protein</fullName>
    </submittedName>
</protein>
<proteinExistence type="predicted"/>
<accession>A0A2Z3H805</accession>
<name>A0A2Z3H805_9BACT</name>
<keyword evidence="2" id="KW-1185">Reference proteome</keyword>
<gene>
    <name evidence="1" type="ORF">C1280_23645</name>
</gene>
<dbReference type="Proteomes" id="UP000245802">
    <property type="component" value="Chromosome"/>
</dbReference>